<evidence type="ECO:0000313" key="9">
    <source>
        <dbReference type="Proteomes" id="UP000243528"/>
    </source>
</evidence>
<dbReference type="Pfam" id="PF00358">
    <property type="entry name" value="PTS_EIIA_1"/>
    <property type="match status" value="1"/>
</dbReference>
<reference evidence="8 9" key="1">
    <citation type="submission" date="2018-03" db="EMBL/GenBank/DDBJ databases">
        <title>Genomic Encyclopedia of Archaeal and Bacterial Type Strains, Phase II (KMG-II): from individual species to whole genera.</title>
        <authorList>
            <person name="Goeker M."/>
        </authorList>
    </citation>
    <scope>NUCLEOTIDE SEQUENCE [LARGE SCALE GENOMIC DNA]</scope>
    <source>
        <strain evidence="8 9">DSM 45211</strain>
    </source>
</reference>
<comment type="caution">
    <text evidence="8">The sequence shown here is derived from an EMBL/GenBank/DDBJ whole genome shotgun (WGS) entry which is preliminary data.</text>
</comment>
<keyword evidence="5" id="KW-0598">Phosphotransferase system</keyword>
<evidence type="ECO:0000256" key="4">
    <source>
        <dbReference type="ARBA" id="ARBA00022679"/>
    </source>
</evidence>
<gene>
    <name evidence="8" type="ORF">CLV30_11047</name>
</gene>
<dbReference type="Proteomes" id="UP000243528">
    <property type="component" value="Unassembled WGS sequence"/>
</dbReference>
<dbReference type="OrthoDB" id="7571469at2"/>
<evidence type="ECO:0000256" key="2">
    <source>
        <dbReference type="ARBA" id="ARBA00022448"/>
    </source>
</evidence>
<dbReference type="GO" id="GO:0009401">
    <property type="term" value="P:phosphoenolpyruvate-dependent sugar phosphotransferase system"/>
    <property type="evidence" value="ECO:0007669"/>
    <property type="project" value="UniProtKB-KW"/>
</dbReference>
<dbReference type="NCBIfam" id="TIGR00830">
    <property type="entry name" value="PTBA"/>
    <property type="match status" value="1"/>
</dbReference>
<dbReference type="GO" id="GO:0005737">
    <property type="term" value="C:cytoplasm"/>
    <property type="evidence" value="ECO:0007669"/>
    <property type="project" value="UniProtKB-SubCell"/>
</dbReference>
<keyword evidence="6" id="KW-0418">Kinase</keyword>
<proteinExistence type="predicted"/>
<dbReference type="RefSeq" id="WP_106537931.1">
    <property type="nucleotide sequence ID" value="NZ_PYGE01000010.1"/>
</dbReference>
<evidence type="ECO:0000259" key="7">
    <source>
        <dbReference type="PROSITE" id="PS51093"/>
    </source>
</evidence>
<sequence>MTDASPVDVLAPVSGQVIDLADVPDPVFAGAFVGPGLAVDPRRDGRTVALAPAAGRLVKLHPHAFVVQTAGGAGVLTHLGIDTVQLDGAGFELHVAEGDEVAAGAPVVTWDPAAVERDGRSPTVPVVALDAAAEALVDRHEPGPIEAAGLLFTWTR</sequence>
<evidence type="ECO:0000313" key="8">
    <source>
        <dbReference type="EMBL" id="PSL02394.1"/>
    </source>
</evidence>
<accession>A0A2P8DYU9</accession>
<dbReference type="InterPro" id="IPR050890">
    <property type="entry name" value="PTS_EIIA_component"/>
</dbReference>
<dbReference type="AlphaFoldDB" id="A0A2P8DYU9"/>
<dbReference type="EMBL" id="PYGE01000010">
    <property type="protein sequence ID" value="PSL02394.1"/>
    <property type="molecule type" value="Genomic_DNA"/>
</dbReference>
<feature type="domain" description="PTS EIIA type-1" evidence="7">
    <location>
        <begin position="25"/>
        <end position="130"/>
    </location>
</feature>
<dbReference type="Gene3D" id="2.70.70.10">
    <property type="entry name" value="Glucose Permease (Domain IIA)"/>
    <property type="match status" value="1"/>
</dbReference>
<organism evidence="8 9">
    <name type="scientific">Haloactinopolyspora alba</name>
    <dbReference type="NCBI Taxonomy" id="648780"/>
    <lineage>
        <taxon>Bacteria</taxon>
        <taxon>Bacillati</taxon>
        <taxon>Actinomycetota</taxon>
        <taxon>Actinomycetes</taxon>
        <taxon>Jiangellales</taxon>
        <taxon>Jiangellaceae</taxon>
        <taxon>Haloactinopolyspora</taxon>
    </lineage>
</organism>
<keyword evidence="2" id="KW-0813">Transport</keyword>
<dbReference type="PANTHER" id="PTHR45008:SF1">
    <property type="entry name" value="PTS SYSTEM GLUCOSE-SPECIFIC EIIA COMPONENT"/>
    <property type="match status" value="1"/>
</dbReference>
<evidence type="ECO:0000256" key="3">
    <source>
        <dbReference type="ARBA" id="ARBA00022597"/>
    </source>
</evidence>
<evidence type="ECO:0000256" key="1">
    <source>
        <dbReference type="ARBA" id="ARBA00004496"/>
    </source>
</evidence>
<comment type="subcellular location">
    <subcellularLocation>
        <location evidence="1">Cytoplasm</location>
    </subcellularLocation>
</comment>
<keyword evidence="9" id="KW-1185">Reference proteome</keyword>
<evidence type="ECO:0000256" key="6">
    <source>
        <dbReference type="ARBA" id="ARBA00022777"/>
    </source>
</evidence>
<dbReference type="PROSITE" id="PS51093">
    <property type="entry name" value="PTS_EIIA_TYPE_1"/>
    <property type="match status" value="1"/>
</dbReference>
<dbReference type="InterPro" id="IPR011055">
    <property type="entry name" value="Dup_hybrid_motif"/>
</dbReference>
<name>A0A2P8DYU9_9ACTN</name>
<protein>
    <submittedName>
        <fullName evidence="8">PTS system N-acetylglucosamine-specific IIA component (Glc family)</fullName>
    </submittedName>
</protein>
<dbReference type="InterPro" id="IPR001127">
    <property type="entry name" value="PTS_EIIA_1_perm"/>
</dbReference>
<dbReference type="SUPFAM" id="SSF51261">
    <property type="entry name" value="Duplicated hybrid motif"/>
    <property type="match status" value="1"/>
</dbReference>
<keyword evidence="3" id="KW-0762">Sugar transport</keyword>
<dbReference type="PANTHER" id="PTHR45008">
    <property type="entry name" value="PTS SYSTEM GLUCOSE-SPECIFIC EIIA COMPONENT"/>
    <property type="match status" value="1"/>
</dbReference>
<evidence type="ECO:0000256" key="5">
    <source>
        <dbReference type="ARBA" id="ARBA00022683"/>
    </source>
</evidence>
<keyword evidence="4" id="KW-0808">Transferase</keyword>
<dbReference type="GO" id="GO:0016301">
    <property type="term" value="F:kinase activity"/>
    <property type="evidence" value="ECO:0007669"/>
    <property type="project" value="UniProtKB-KW"/>
</dbReference>